<evidence type="ECO:0000256" key="2">
    <source>
        <dbReference type="ARBA" id="ARBA00022679"/>
    </source>
</evidence>
<keyword evidence="2 4" id="KW-0808">Transferase</keyword>
<dbReference type="AlphaFoldDB" id="A0A0K1ES35"/>
<sequence length="202" mass="22063">MDDDRIRWDARWRERGEGPGEPSALITALAPQLPTRGRALDIAGGAGRHALWLARRGLDVTLVDISEVALTIARAAPGPDVTENLGAASGLDAARRGRLHTLALDLEEAPLPPGPWDVILCFHYLQRSLFAAFPEALAPGGLLVIVHPTRTNLERHPRPSARFLLDDGELPGLLRGGLDVVRYEEGWLSEGRHEARLLARRP</sequence>
<protein>
    <submittedName>
        <fullName evidence="4">SAM-dependent methyltransferase</fullName>
    </submittedName>
</protein>
<evidence type="ECO:0000313" key="5">
    <source>
        <dbReference type="Proteomes" id="UP000067626"/>
    </source>
</evidence>
<accession>A0A0K1ES35</accession>
<name>A0A0K1ES35_CHOCO</name>
<reference evidence="4 5" key="1">
    <citation type="submission" date="2015-07" db="EMBL/GenBank/DDBJ databases">
        <title>Genome analysis of myxobacterium Chondromyces crocatus Cm c5 reveals a high potential for natural compound synthesis and the genetic basis for the loss of fruiting body formation.</title>
        <authorList>
            <person name="Zaburannyi N."/>
            <person name="Bunk B."/>
            <person name="Maier J."/>
            <person name="Overmann J."/>
            <person name="Mueller R."/>
        </authorList>
    </citation>
    <scope>NUCLEOTIDE SEQUENCE [LARGE SCALE GENOMIC DNA]</scope>
    <source>
        <strain evidence="4 5">Cm c5</strain>
    </source>
</reference>
<dbReference type="Gene3D" id="3.40.50.150">
    <property type="entry name" value="Vaccinia Virus protein VP39"/>
    <property type="match status" value="1"/>
</dbReference>
<proteinExistence type="predicted"/>
<dbReference type="KEGG" id="ccro:CMC5_079750"/>
<dbReference type="InterPro" id="IPR029063">
    <property type="entry name" value="SAM-dependent_MTases_sf"/>
</dbReference>
<dbReference type="GO" id="GO:0008168">
    <property type="term" value="F:methyltransferase activity"/>
    <property type="evidence" value="ECO:0007669"/>
    <property type="project" value="UniProtKB-KW"/>
</dbReference>
<dbReference type="PANTHER" id="PTHR43464">
    <property type="entry name" value="METHYLTRANSFERASE"/>
    <property type="match status" value="1"/>
</dbReference>
<dbReference type="OrthoDB" id="5298787at2"/>
<evidence type="ECO:0000256" key="1">
    <source>
        <dbReference type="ARBA" id="ARBA00022603"/>
    </source>
</evidence>
<dbReference type="Pfam" id="PF13489">
    <property type="entry name" value="Methyltransf_23"/>
    <property type="match status" value="1"/>
</dbReference>
<dbReference type="GO" id="GO:0032259">
    <property type="term" value="P:methylation"/>
    <property type="evidence" value="ECO:0007669"/>
    <property type="project" value="UniProtKB-KW"/>
</dbReference>
<evidence type="ECO:0000313" key="4">
    <source>
        <dbReference type="EMBL" id="AKT43740.1"/>
    </source>
</evidence>
<keyword evidence="1 4" id="KW-0489">Methyltransferase</keyword>
<dbReference type="Proteomes" id="UP000067626">
    <property type="component" value="Chromosome"/>
</dbReference>
<keyword evidence="3" id="KW-0949">S-adenosyl-L-methionine</keyword>
<gene>
    <name evidence="4" type="primary">smtA</name>
    <name evidence="4" type="ORF">CMC5_079750</name>
</gene>
<dbReference type="CDD" id="cd02440">
    <property type="entry name" value="AdoMet_MTases"/>
    <property type="match status" value="1"/>
</dbReference>
<dbReference type="PANTHER" id="PTHR43464:SF19">
    <property type="entry name" value="UBIQUINONE BIOSYNTHESIS O-METHYLTRANSFERASE, MITOCHONDRIAL"/>
    <property type="match status" value="1"/>
</dbReference>
<dbReference type="EMBL" id="CP012159">
    <property type="protein sequence ID" value="AKT43740.1"/>
    <property type="molecule type" value="Genomic_DNA"/>
</dbReference>
<evidence type="ECO:0000256" key="3">
    <source>
        <dbReference type="ARBA" id="ARBA00022691"/>
    </source>
</evidence>
<dbReference type="RefSeq" id="WP_050435168.1">
    <property type="nucleotide sequence ID" value="NZ_CP012159.1"/>
</dbReference>
<keyword evidence="5" id="KW-1185">Reference proteome</keyword>
<dbReference type="SUPFAM" id="SSF53335">
    <property type="entry name" value="S-adenosyl-L-methionine-dependent methyltransferases"/>
    <property type="match status" value="1"/>
</dbReference>
<organism evidence="4 5">
    <name type="scientific">Chondromyces crocatus</name>
    <dbReference type="NCBI Taxonomy" id="52"/>
    <lineage>
        <taxon>Bacteria</taxon>
        <taxon>Pseudomonadati</taxon>
        <taxon>Myxococcota</taxon>
        <taxon>Polyangia</taxon>
        <taxon>Polyangiales</taxon>
        <taxon>Polyangiaceae</taxon>
        <taxon>Chondromyces</taxon>
    </lineage>
</organism>